<feature type="transmembrane region" description="Helical" evidence="1">
    <location>
        <begin position="182"/>
        <end position="203"/>
    </location>
</feature>
<accession>A0A815QMU6</accession>
<reference evidence="2" key="1">
    <citation type="submission" date="2021-02" db="EMBL/GenBank/DDBJ databases">
        <authorList>
            <person name="Nowell W R."/>
        </authorList>
    </citation>
    <scope>NUCLEOTIDE SEQUENCE</scope>
</reference>
<proteinExistence type="predicted"/>
<dbReference type="EMBL" id="CAJNOR010007242">
    <property type="protein sequence ID" value="CAF1613563.1"/>
    <property type="molecule type" value="Genomic_DNA"/>
</dbReference>
<gene>
    <name evidence="2" type="ORF">EDS130_LOCUS40441</name>
    <name evidence="3" type="ORF">XAT740_LOCUS49241</name>
</gene>
<sequence>MLQSEAKVIGLILTSITFALTIFAMIISSAVLIALIYQWYHNRIKQDDKIAIYLCIHIYLCMLLVAAITLSMNMRTLLGDLTGQSFDSLWCIFSGYLVLIHISAMYMAFVNQAFYRLIRIVYPRYRCFQSLKFYTALFITEYLCANGIQCAIIAWDGVIYLIDDHFCYVSFTNLRAVIWAGSFVYLLPCLFTTMVYSRITIFLRNQTNTLILAIRQRQGRDFSIVRRILMMIIFLIALGIPAMFFILRFVITGNYYPLTARIIWLSVATSTAGLNVASVYCIPQVKSTIRKVFQQHRVIVANAAI</sequence>
<keyword evidence="1" id="KW-0812">Transmembrane</keyword>
<dbReference type="Proteomes" id="UP000663828">
    <property type="component" value="Unassembled WGS sequence"/>
</dbReference>
<keyword evidence="1" id="KW-0472">Membrane</keyword>
<dbReference type="Proteomes" id="UP000663852">
    <property type="component" value="Unassembled WGS sequence"/>
</dbReference>
<evidence type="ECO:0000313" key="5">
    <source>
        <dbReference type="Proteomes" id="UP000663852"/>
    </source>
</evidence>
<dbReference type="AlphaFoldDB" id="A0A815QMU6"/>
<evidence type="ECO:0000313" key="4">
    <source>
        <dbReference type="Proteomes" id="UP000663828"/>
    </source>
</evidence>
<feature type="transmembrane region" description="Helical" evidence="1">
    <location>
        <begin position="92"/>
        <end position="115"/>
    </location>
</feature>
<feature type="transmembrane region" description="Helical" evidence="1">
    <location>
        <begin position="136"/>
        <end position="162"/>
    </location>
</feature>
<evidence type="ECO:0008006" key="6">
    <source>
        <dbReference type="Google" id="ProtNLM"/>
    </source>
</evidence>
<dbReference type="Gene3D" id="1.20.1070.10">
    <property type="entry name" value="Rhodopsin 7-helix transmembrane proteins"/>
    <property type="match status" value="1"/>
</dbReference>
<keyword evidence="4" id="KW-1185">Reference proteome</keyword>
<feature type="transmembrane region" description="Helical" evidence="1">
    <location>
        <begin position="12"/>
        <end position="38"/>
    </location>
</feature>
<organism evidence="2 5">
    <name type="scientific">Adineta ricciae</name>
    <name type="common">Rotifer</name>
    <dbReference type="NCBI Taxonomy" id="249248"/>
    <lineage>
        <taxon>Eukaryota</taxon>
        <taxon>Metazoa</taxon>
        <taxon>Spiralia</taxon>
        <taxon>Gnathifera</taxon>
        <taxon>Rotifera</taxon>
        <taxon>Eurotatoria</taxon>
        <taxon>Bdelloidea</taxon>
        <taxon>Adinetida</taxon>
        <taxon>Adinetidae</taxon>
        <taxon>Adineta</taxon>
    </lineage>
</organism>
<comment type="caution">
    <text evidence="2">The sequence shown here is derived from an EMBL/GenBank/DDBJ whole genome shotgun (WGS) entry which is preliminary data.</text>
</comment>
<dbReference type="OrthoDB" id="10011743at2759"/>
<evidence type="ECO:0000256" key="1">
    <source>
        <dbReference type="SAM" id="Phobius"/>
    </source>
</evidence>
<feature type="transmembrane region" description="Helical" evidence="1">
    <location>
        <begin position="262"/>
        <end position="282"/>
    </location>
</feature>
<evidence type="ECO:0000313" key="2">
    <source>
        <dbReference type="EMBL" id="CAF1465617.1"/>
    </source>
</evidence>
<evidence type="ECO:0000313" key="3">
    <source>
        <dbReference type="EMBL" id="CAF1613563.1"/>
    </source>
</evidence>
<dbReference type="EMBL" id="CAJNOJ010000488">
    <property type="protein sequence ID" value="CAF1465617.1"/>
    <property type="molecule type" value="Genomic_DNA"/>
</dbReference>
<feature type="transmembrane region" description="Helical" evidence="1">
    <location>
        <begin position="224"/>
        <end position="250"/>
    </location>
</feature>
<name>A0A815QMU6_ADIRI</name>
<keyword evidence="1" id="KW-1133">Transmembrane helix</keyword>
<protein>
    <recommendedName>
        <fullName evidence="6">G-protein coupled receptors family 1 profile domain-containing protein</fullName>
    </recommendedName>
</protein>
<feature type="transmembrane region" description="Helical" evidence="1">
    <location>
        <begin position="50"/>
        <end position="72"/>
    </location>
</feature>